<gene>
    <name evidence="1" type="ORF">IWT25_00763</name>
</gene>
<protein>
    <submittedName>
        <fullName evidence="1">Uncharacterized protein</fullName>
    </submittedName>
</protein>
<sequence length="194" mass="21637">MSFDRKPEVRAEIEKLTHTKIVAGVPLHDSYLQMIAGVNENGAVITAKRQWLTIPTSAAGTRKASEIPGLFKPKGKNILAVDNGGELTVMFILKKSVKIPPRPFIWTTREKNRAKYARMVREGVIEIVRGKSTADILQHKLARTMANDIRITLRDFFEPTNAPLTVERKGKNDPLMDTGRLIGSITWTFLGSGE</sequence>
<dbReference type="OrthoDB" id="8612906at2"/>
<proteinExistence type="predicted"/>
<evidence type="ECO:0000313" key="2">
    <source>
        <dbReference type="Proteomes" id="UP000198414"/>
    </source>
</evidence>
<comment type="caution">
    <text evidence="1">The sequence shown here is derived from an EMBL/GenBank/DDBJ whole genome shotgun (WGS) entry which is preliminary data.</text>
</comment>
<dbReference type="EMBL" id="BCMI01000005">
    <property type="protein sequence ID" value="GAX05457.1"/>
    <property type="molecule type" value="Genomic_DNA"/>
</dbReference>
<accession>A0A1Z5IUN5</accession>
<reference evidence="1 2" key="1">
    <citation type="submission" date="2015-11" db="EMBL/GenBank/DDBJ databases">
        <title>Draft genome sequences of new species of the genus Lactobacillus isolated from orchardgrass silage.</title>
        <authorList>
            <person name="Tohno M."/>
            <person name="Tanizawa Y."/>
            <person name="Arita M."/>
        </authorList>
    </citation>
    <scope>NUCLEOTIDE SEQUENCE [LARGE SCALE GENOMIC DNA]</scope>
    <source>
        <strain evidence="1 2">IWT25</strain>
    </source>
</reference>
<evidence type="ECO:0000313" key="1">
    <source>
        <dbReference type="EMBL" id="GAX05457.1"/>
    </source>
</evidence>
<dbReference type="Proteomes" id="UP000198414">
    <property type="component" value="Unassembled WGS sequence"/>
</dbReference>
<organism evidence="1 2">
    <name type="scientific">Secundilactobacillus pentosiphilus</name>
    <dbReference type="NCBI Taxonomy" id="1714682"/>
    <lineage>
        <taxon>Bacteria</taxon>
        <taxon>Bacillati</taxon>
        <taxon>Bacillota</taxon>
        <taxon>Bacilli</taxon>
        <taxon>Lactobacillales</taxon>
        <taxon>Lactobacillaceae</taxon>
        <taxon>Secundilactobacillus</taxon>
    </lineage>
</organism>
<dbReference type="RefSeq" id="WP_089120761.1">
    <property type="nucleotide sequence ID" value="NZ_BCMI01000005.1"/>
</dbReference>
<name>A0A1Z5IUN5_9LACO</name>
<dbReference type="AlphaFoldDB" id="A0A1Z5IUN5"/>